<dbReference type="Proteomes" id="UP000075653">
    <property type="component" value="Unassembled WGS sequence"/>
</dbReference>
<keyword evidence="2" id="KW-1185">Reference proteome</keyword>
<evidence type="ECO:0000313" key="2">
    <source>
        <dbReference type="Proteomes" id="UP000075653"/>
    </source>
</evidence>
<evidence type="ECO:0000313" key="1">
    <source>
        <dbReference type="EMBL" id="KXW59014.1"/>
    </source>
</evidence>
<dbReference type="STRING" id="1789004.FEMY_05370"/>
<dbReference type="PATRIC" id="fig|1789004.3.peg.536"/>
<organism evidence="1 2">
    <name type="scientific">Ferrovum myxofaciens</name>
    <dbReference type="NCBI Taxonomy" id="416213"/>
    <lineage>
        <taxon>Bacteria</taxon>
        <taxon>Pseudomonadati</taxon>
        <taxon>Pseudomonadota</taxon>
        <taxon>Betaproteobacteria</taxon>
        <taxon>Ferrovales</taxon>
        <taxon>Ferrovaceae</taxon>
        <taxon>Ferrovum</taxon>
    </lineage>
</organism>
<dbReference type="EMBL" id="LRRD01000007">
    <property type="protein sequence ID" value="KXW59014.1"/>
    <property type="molecule type" value="Genomic_DNA"/>
</dbReference>
<sequence length="60" mass="6525">MSPDQRLAEIAFLLAKGLVRLRMAPVAKTAKIIGEGKFLLGFSGHQSVHTDTVNNEETES</sequence>
<accession>A0A149W1I3</accession>
<gene>
    <name evidence="1" type="ORF">FEMY_05370</name>
</gene>
<dbReference type="AlphaFoldDB" id="A0A149W1I3"/>
<proteinExistence type="predicted"/>
<comment type="caution">
    <text evidence="1">The sequence shown here is derived from an EMBL/GenBank/DDBJ whole genome shotgun (WGS) entry which is preliminary data.</text>
</comment>
<protein>
    <submittedName>
        <fullName evidence="1">Uncharacterized protein</fullName>
    </submittedName>
</protein>
<reference evidence="1 2" key="1">
    <citation type="submission" date="2016-01" db="EMBL/GenBank/DDBJ databases">
        <title>Genome sequence of the acidophilic iron oxidising Ferrovum strain Z-31.</title>
        <authorList>
            <person name="Poehlein A."/>
            <person name="Ullrich S.R."/>
            <person name="Schloemann M."/>
            <person name="Muehling M."/>
            <person name="Daniel R."/>
        </authorList>
    </citation>
    <scope>NUCLEOTIDE SEQUENCE [LARGE SCALE GENOMIC DNA]</scope>
    <source>
        <strain evidence="1 2">Z-31</strain>
    </source>
</reference>
<name>A0A149W1I3_9PROT</name>